<dbReference type="Pfam" id="PF07693">
    <property type="entry name" value="KAP_NTPase"/>
    <property type="match status" value="1"/>
</dbReference>
<dbReference type="InterPro" id="IPR027417">
    <property type="entry name" value="P-loop_NTPase"/>
</dbReference>
<keyword evidence="3" id="KW-1185">Reference proteome</keyword>
<dbReference type="EMBL" id="JACJTQ010000035">
    <property type="protein sequence ID" value="MBD2693937.1"/>
    <property type="molecule type" value="Genomic_DNA"/>
</dbReference>
<comment type="caution">
    <text evidence="2">The sequence shown here is derived from an EMBL/GenBank/DDBJ whole genome shotgun (WGS) entry which is preliminary data.</text>
</comment>
<dbReference type="RefSeq" id="WP_190908148.1">
    <property type="nucleotide sequence ID" value="NZ_JACJTQ010000035.1"/>
</dbReference>
<evidence type="ECO:0000313" key="2">
    <source>
        <dbReference type="EMBL" id="MBD2693937.1"/>
    </source>
</evidence>
<organism evidence="2 3">
    <name type="scientific">Anabaena catenula FACHB-362</name>
    <dbReference type="NCBI Taxonomy" id="2692877"/>
    <lineage>
        <taxon>Bacteria</taxon>
        <taxon>Bacillati</taxon>
        <taxon>Cyanobacteriota</taxon>
        <taxon>Cyanophyceae</taxon>
        <taxon>Nostocales</taxon>
        <taxon>Nostocaceae</taxon>
        <taxon>Anabaena</taxon>
    </lineage>
</organism>
<evidence type="ECO:0000259" key="1">
    <source>
        <dbReference type="Pfam" id="PF07693"/>
    </source>
</evidence>
<accession>A0ABR8J8E0</accession>
<sequence>MTEITNKANAGVNRQEAKSIIKRFLDNEHYRVLAVNGKWGIGKTHLVQTFVNTETEGYYLYASVFGISSIEQLKARLIANSKSQESNNLIYKNISNAVEWASRNAARLDNPKLDVAGLSASLLAIAGNLGLETLFHINVKNSIICIDDLERKSKIPLEEILGFVEYLVQECKCKIILIYNEDELEGKDKTVLQDYREKVIDREFTLDPTVDENLDFIFKDNSDIEVIKKVFIKTGTNNIRVIRKTKWLIDELIPLMENWEDSLRHQVIINCIVITVAKLDTDFCKRLSIHGIDPIDTIILSRAYNDQQMREYREKYKGEDQKTSIKKLQFLQKIEEMDYRHLEQLDELISQLVNTPSSDSTESQFKEKGHILNEREKRKQIIKKLDNLYQSKYYNSFADNEQDIMDGIINFLEQHHLDLTIAEFENIERFTLILGLDISDYEKFLLEKILKSNSYENLSAFRNKLSNYPDLEVSFNKKINEYYQTLDITTALKNIRNVVSSSRSPRLQQDIEFLKSRTVDEYCQWLEKGHPELIDMVEWLRNSGYPPAPENLEQAICILAECSRINKIRAKYLYNIDIDNLYNSDNTN</sequence>
<protein>
    <recommendedName>
        <fullName evidence="1">KAP NTPase domain-containing protein</fullName>
    </recommendedName>
</protein>
<reference evidence="2 3" key="1">
    <citation type="journal article" date="2020" name="ISME J.">
        <title>Comparative genomics reveals insights into cyanobacterial evolution and habitat adaptation.</title>
        <authorList>
            <person name="Chen M.Y."/>
            <person name="Teng W.K."/>
            <person name="Zhao L."/>
            <person name="Hu C.X."/>
            <person name="Zhou Y.K."/>
            <person name="Han B.P."/>
            <person name="Song L.R."/>
            <person name="Shu W.S."/>
        </authorList>
    </citation>
    <scope>NUCLEOTIDE SEQUENCE [LARGE SCALE GENOMIC DNA]</scope>
    <source>
        <strain evidence="2 3">FACHB-362</strain>
    </source>
</reference>
<proteinExistence type="predicted"/>
<feature type="domain" description="KAP NTPase" evidence="1">
    <location>
        <begin position="31"/>
        <end position="217"/>
    </location>
</feature>
<evidence type="ECO:0000313" key="3">
    <source>
        <dbReference type="Proteomes" id="UP000660381"/>
    </source>
</evidence>
<dbReference type="InterPro" id="IPR011646">
    <property type="entry name" value="KAP_P-loop"/>
</dbReference>
<gene>
    <name evidence="2" type="ORF">H6G68_19625</name>
</gene>
<dbReference type="SUPFAM" id="SSF52540">
    <property type="entry name" value="P-loop containing nucleoside triphosphate hydrolases"/>
    <property type="match status" value="1"/>
</dbReference>
<dbReference type="Gene3D" id="3.40.50.300">
    <property type="entry name" value="P-loop containing nucleotide triphosphate hydrolases"/>
    <property type="match status" value="1"/>
</dbReference>
<name>A0ABR8J8E0_9NOST</name>
<dbReference type="Proteomes" id="UP000660381">
    <property type="component" value="Unassembled WGS sequence"/>
</dbReference>